<sequence length="183" mass="21246">MGLNNISLFNNEIENKPVEEPDAPPEQTQPSGTNFNEIYKLFLISLQDYELKRLFNDSPEAADDLLMYFLLRAIPLFINCQKDIEQYHQNELGEYEFNDTLTLTEKTILSDLMVQCWLDFIISDTTQLGGLQDTDFKRESASNNLKEKANYADRWREKVNQKIINYGLKNTPFAEWAVGNYGL</sequence>
<reference evidence="1" key="1">
    <citation type="journal article" date="2021" name="Proc. Natl. Acad. Sci. U.S.A.">
        <title>A Catalog of Tens of Thousands of Viruses from Human Metagenomes Reveals Hidden Associations with Chronic Diseases.</title>
        <authorList>
            <person name="Tisza M.J."/>
            <person name="Buck C.B."/>
        </authorList>
    </citation>
    <scope>NUCLEOTIDE SEQUENCE</scope>
    <source>
        <strain evidence="1">CtOSJ35</strain>
    </source>
</reference>
<proteinExistence type="predicted"/>
<organism evidence="1">
    <name type="scientific">Siphoviridae sp. ctOSJ35</name>
    <dbReference type="NCBI Taxonomy" id="2825479"/>
    <lineage>
        <taxon>Viruses</taxon>
        <taxon>Duplodnaviria</taxon>
        <taxon>Heunggongvirae</taxon>
        <taxon>Uroviricota</taxon>
        <taxon>Caudoviricetes</taxon>
    </lineage>
</organism>
<accession>A0A8S5PJL9</accession>
<dbReference type="EMBL" id="BK015447">
    <property type="protein sequence ID" value="DAE07254.1"/>
    <property type="molecule type" value="Genomic_DNA"/>
</dbReference>
<protein>
    <submittedName>
        <fullName evidence="1">Uncharacterized protein</fullName>
    </submittedName>
</protein>
<name>A0A8S5PJL9_9CAUD</name>
<evidence type="ECO:0000313" key="1">
    <source>
        <dbReference type="EMBL" id="DAE07254.1"/>
    </source>
</evidence>